<protein>
    <recommendedName>
        <fullName evidence="1">Putative DNA-binding domain-containing protein</fullName>
    </recommendedName>
</protein>
<dbReference type="RefSeq" id="WP_016492994.1">
    <property type="nucleotide sequence ID" value="NC_021499.1"/>
</dbReference>
<evidence type="ECO:0000313" key="2">
    <source>
        <dbReference type="EMBL" id="BAN48848.1"/>
    </source>
</evidence>
<dbReference type="Gene3D" id="1.10.150.690">
    <property type="entry name" value="DUF2063"/>
    <property type="match status" value="1"/>
</dbReference>
<sequence>MNATFAKALLDPQMPCPPGLRAWNGSDPARRFAVYRNNVLASLGNALGETFPVVRQLVGEDFFASMARLFLQASPPRSPVLAFYGEGFAKFIAAFPAAASLPYLADVARLELAQVHAYHAADLPPLESASLATALADPELLPGMCFQLHPSMAVVSSDHAIASLWAAHQGLLELAEVDTRQAECALVLRNGLEVEVSRIGPSDCAFIQALAAGSPLGSAVGAALAIDNDFNLASTLARLLAGGAITRFTLHSGSQMP</sequence>
<reference evidence="2 3" key="1">
    <citation type="journal article" date="2013" name="Genome Announc.">
        <title>Complete Genome Sequence of the Carbazole Degrader Pseudomonas resinovorans Strain CA10 (NBRC 106553).</title>
        <authorList>
            <person name="Shintani M."/>
            <person name="Hosoyama A."/>
            <person name="Ohji S."/>
            <person name="Tsuchikane K."/>
            <person name="Takarada H."/>
            <person name="Yamazoe A."/>
            <person name="Fujita N."/>
            <person name="Nojiri H."/>
        </authorList>
    </citation>
    <scope>NUCLEOTIDE SEQUENCE [LARGE SCALE GENOMIC DNA]</scope>
    <source>
        <strain evidence="2 3">NBRC 106553</strain>
    </source>
</reference>
<dbReference type="AlphaFoldDB" id="S6AS58"/>
<evidence type="ECO:0000313" key="3">
    <source>
        <dbReference type="Proteomes" id="UP000015503"/>
    </source>
</evidence>
<dbReference type="STRING" id="1245471.PCA10_31160"/>
<gene>
    <name evidence="2" type="ORF">PCA10_31160</name>
</gene>
<dbReference type="PATRIC" id="fig|1245471.3.peg.3141"/>
<evidence type="ECO:0000259" key="1">
    <source>
        <dbReference type="Pfam" id="PF09836"/>
    </source>
</evidence>
<dbReference type="InterPro" id="IPR044922">
    <property type="entry name" value="DUF2063_N_sf"/>
</dbReference>
<dbReference type="KEGG" id="pre:PCA10_31160"/>
<keyword evidence="3" id="KW-1185">Reference proteome</keyword>
<dbReference type="EMBL" id="AP013068">
    <property type="protein sequence ID" value="BAN48848.1"/>
    <property type="molecule type" value="Genomic_DNA"/>
</dbReference>
<dbReference type="Pfam" id="PF09836">
    <property type="entry name" value="DUF2063"/>
    <property type="match status" value="1"/>
</dbReference>
<dbReference type="InterPro" id="IPR018640">
    <property type="entry name" value="DUF2063"/>
</dbReference>
<proteinExistence type="predicted"/>
<dbReference type="OrthoDB" id="4146344at2"/>
<name>S6AS58_METRE</name>
<dbReference type="HOGENOM" id="CLU_086594_0_1_6"/>
<feature type="domain" description="Putative DNA-binding" evidence="1">
    <location>
        <begin position="3"/>
        <end position="92"/>
    </location>
</feature>
<accession>S6AS58</accession>
<organism evidence="2 3">
    <name type="scientific">Metapseudomonas resinovorans NBRC 106553</name>
    <dbReference type="NCBI Taxonomy" id="1245471"/>
    <lineage>
        <taxon>Bacteria</taxon>
        <taxon>Pseudomonadati</taxon>
        <taxon>Pseudomonadota</taxon>
        <taxon>Gammaproteobacteria</taxon>
        <taxon>Pseudomonadales</taxon>
        <taxon>Pseudomonadaceae</taxon>
        <taxon>Metapseudomonas</taxon>
    </lineage>
</organism>
<dbReference type="Proteomes" id="UP000015503">
    <property type="component" value="Chromosome"/>
</dbReference>
<dbReference type="eggNOG" id="COG3219">
    <property type="taxonomic scope" value="Bacteria"/>
</dbReference>